<dbReference type="PANTHER" id="PTHR14614">
    <property type="entry name" value="HEPATOCELLULAR CARCINOMA-ASSOCIATED ANTIGEN"/>
    <property type="match status" value="1"/>
</dbReference>
<evidence type="ECO:0000259" key="3">
    <source>
        <dbReference type="Pfam" id="PF14904"/>
    </source>
</evidence>
<reference evidence="4" key="1">
    <citation type="submission" date="2015-06" db="EMBL/GenBank/DDBJ databases">
        <authorList>
            <person name="Hoefler B.C."/>
            <person name="Straight P.D."/>
        </authorList>
    </citation>
    <scope>NUCLEOTIDE SEQUENCE</scope>
</reference>
<protein>
    <submittedName>
        <fullName evidence="4">Protein FAM86A</fullName>
    </submittedName>
</protein>
<feature type="domain" description="FAM86 N-terminal" evidence="3">
    <location>
        <begin position="8"/>
        <end position="90"/>
    </location>
</feature>
<dbReference type="SUPFAM" id="SSF53335">
    <property type="entry name" value="S-adenosyl-L-methionine-dependent methyltransferases"/>
    <property type="match status" value="1"/>
</dbReference>
<dbReference type="Pfam" id="PF10294">
    <property type="entry name" value="Methyltransf_16"/>
    <property type="match status" value="1"/>
</dbReference>
<dbReference type="GO" id="GO:0032991">
    <property type="term" value="C:protein-containing complex"/>
    <property type="evidence" value="ECO:0007669"/>
    <property type="project" value="TreeGrafter"/>
</dbReference>
<evidence type="ECO:0000256" key="2">
    <source>
        <dbReference type="ARBA" id="ARBA00022679"/>
    </source>
</evidence>
<organism evidence="4">
    <name type="scientific">Bactrocera latifrons</name>
    <name type="common">Malaysian fruit fly</name>
    <name type="synonym">Chaetodacus latifrons</name>
    <dbReference type="NCBI Taxonomy" id="174628"/>
    <lineage>
        <taxon>Eukaryota</taxon>
        <taxon>Metazoa</taxon>
        <taxon>Ecdysozoa</taxon>
        <taxon>Arthropoda</taxon>
        <taxon>Hexapoda</taxon>
        <taxon>Insecta</taxon>
        <taxon>Pterygota</taxon>
        <taxon>Neoptera</taxon>
        <taxon>Endopterygota</taxon>
        <taxon>Diptera</taxon>
        <taxon>Brachycera</taxon>
        <taxon>Muscomorpha</taxon>
        <taxon>Tephritoidea</taxon>
        <taxon>Tephritidae</taxon>
        <taxon>Bactrocera</taxon>
        <taxon>Bactrocera</taxon>
    </lineage>
</organism>
<dbReference type="InterPro" id="IPR029063">
    <property type="entry name" value="SAM-dependent_MTases_sf"/>
</dbReference>
<accession>A0A0K8UVU2</accession>
<dbReference type="AlphaFoldDB" id="A0A0K8UVU2"/>
<dbReference type="InterPro" id="IPR019410">
    <property type="entry name" value="Methyltransf_16"/>
</dbReference>
<name>A0A0K8UVU2_BACLA</name>
<dbReference type="GO" id="GO:0016740">
    <property type="term" value="F:transferase activity"/>
    <property type="evidence" value="ECO:0007669"/>
    <property type="project" value="UniProtKB-KW"/>
</dbReference>
<gene>
    <name evidence="4" type="primary">FAM86A_1</name>
    <name evidence="4" type="ORF">c0_g1_i3</name>
</gene>
<dbReference type="PANTHER" id="PTHR14614:SF130">
    <property type="entry name" value="PROTEIN-LYSINE N-METHYLTRANSFERASE EEF2KMT"/>
    <property type="match status" value="1"/>
</dbReference>
<comment type="similarity">
    <text evidence="1">Belongs to the class I-like SAM-binding methyltransferase superfamily. EEF2KMT family.</text>
</comment>
<sequence length="345" mass="40058">MKEEIESFIDTLKYKFLCCYPLHCIDWDATPKDLTWDEHKQLIENTALHPLNKKYPIKISYQLNFLKRLLEQLEKHCDEVHDIVYESYCAVQQRVAKDTTEKYAYKHYVQPVLDVSFTLRESKSFVAEGTTGLCSWQASIALADYLVQNIEFVREKCILELGAGTGLCGMIALQCCGVRHMLLTDGSRECIELMKENVLRNFSAANEITDGVYEIKANLLNLCELEWGAIDRMKWPNGFSTDVILAADVVYDDTVFDSLTHAINYVFKMRQDKCEMLLAATVRNEHTLNKFFNLLSTLDFQYVEKDVIPLNKCNFYWDRTTPVKIFHITRKRLLNGNLMAFEVIY</sequence>
<dbReference type="OrthoDB" id="194386at2759"/>
<dbReference type="InterPro" id="IPR029426">
    <property type="entry name" value="FAM86_N"/>
</dbReference>
<evidence type="ECO:0000256" key="1">
    <source>
        <dbReference type="ARBA" id="ARBA00005511"/>
    </source>
</evidence>
<dbReference type="Gene3D" id="3.40.50.150">
    <property type="entry name" value="Vaccinia Virus protein VP39"/>
    <property type="match status" value="1"/>
</dbReference>
<dbReference type="GeneID" id="108966052"/>
<proteinExistence type="inferred from homology"/>
<keyword evidence="2" id="KW-0808">Transferase</keyword>
<dbReference type="EMBL" id="GDHF01021537">
    <property type="protein sequence ID" value="JAI30777.1"/>
    <property type="molecule type" value="Transcribed_RNA"/>
</dbReference>
<dbReference type="Pfam" id="PF14904">
    <property type="entry name" value="FAM86"/>
    <property type="match status" value="1"/>
</dbReference>
<evidence type="ECO:0000313" key="4">
    <source>
        <dbReference type="EMBL" id="JAI30777.1"/>
    </source>
</evidence>